<dbReference type="EMBL" id="FNFM01000002">
    <property type="protein sequence ID" value="SDJ79919.1"/>
    <property type="molecule type" value="Genomic_DNA"/>
</dbReference>
<dbReference type="AlphaFoldDB" id="A0A1G8WNK3"/>
<dbReference type="InterPro" id="IPR052754">
    <property type="entry name" value="NTPase_KAP_P-loop"/>
</dbReference>
<dbReference type="InterPro" id="IPR011006">
    <property type="entry name" value="CheY-like_superfamily"/>
</dbReference>
<dbReference type="Pfam" id="PF07693">
    <property type="entry name" value="KAP_NTPase"/>
    <property type="match status" value="1"/>
</dbReference>
<evidence type="ECO:0000259" key="1">
    <source>
        <dbReference type="Pfam" id="PF07693"/>
    </source>
</evidence>
<dbReference type="OrthoDB" id="88903at2"/>
<feature type="domain" description="KAP NTPase" evidence="1">
    <location>
        <begin position="30"/>
        <end position="303"/>
    </location>
</feature>
<dbReference type="SUPFAM" id="SSF52172">
    <property type="entry name" value="CheY-like"/>
    <property type="match status" value="1"/>
</dbReference>
<organism evidence="2 3">
    <name type="scientific">Actinopolyspora mzabensis</name>
    <dbReference type="NCBI Taxonomy" id="995066"/>
    <lineage>
        <taxon>Bacteria</taxon>
        <taxon>Bacillati</taxon>
        <taxon>Actinomycetota</taxon>
        <taxon>Actinomycetes</taxon>
        <taxon>Actinopolysporales</taxon>
        <taxon>Actinopolysporaceae</taxon>
        <taxon>Actinopolyspora</taxon>
    </lineage>
</organism>
<dbReference type="PANTHER" id="PTHR22674:SF6">
    <property type="entry name" value="NTPASE KAP FAMILY P-LOOP DOMAIN-CONTAINING PROTEIN 1"/>
    <property type="match status" value="1"/>
</dbReference>
<dbReference type="RefSeq" id="WP_092626333.1">
    <property type="nucleotide sequence ID" value="NZ_FNFM01000002.1"/>
</dbReference>
<name>A0A1G8WNK3_ACTMZ</name>
<proteinExistence type="predicted"/>
<evidence type="ECO:0000313" key="2">
    <source>
        <dbReference type="EMBL" id="SDJ79919.1"/>
    </source>
</evidence>
<gene>
    <name evidence="2" type="ORF">SAMN04487820_102147</name>
</gene>
<dbReference type="SUPFAM" id="SSF52540">
    <property type="entry name" value="P-loop containing nucleoside triphosphate hydrolases"/>
    <property type="match status" value="1"/>
</dbReference>
<reference evidence="3" key="1">
    <citation type="submission" date="2016-10" db="EMBL/GenBank/DDBJ databases">
        <authorList>
            <person name="Varghese N."/>
            <person name="Submissions S."/>
        </authorList>
    </citation>
    <scope>NUCLEOTIDE SEQUENCE [LARGE SCALE GENOMIC DNA]</scope>
    <source>
        <strain evidence="3">DSM 45460</strain>
    </source>
</reference>
<sequence length="586" mass="66674">MQPSADERFVVLNDEPVSEHGEDLLGTSETADRLSDLIVSSRDSTPFTLAIDAGWGMGKSSLMRQLQLRLDGTEGVQTAWFNAWTSGSDALEVLIKSVLLRFDRNIVRRAYHRVAGAPRLSRWLRIGFRLAMTTFGLRRLVDELWAQLSVDPKSRNEIRGAVRDMAQEWVNSANSAGKQIVVFVDDLDRCRHDVVVTVCEAIKLYLDVPGLVFVIGCDQSALNRSIQQADIAGAHPAGYLEKIVQVNYHSPQPGQRQVRDLVNGYASRSGTSQFFDEHVLNFVAERTGRNPRRIKRLINSFVLEYHLDKEWQEFGAKILVRVLLLQHFYPVFYRLLTSSETEDPVQEFLEYHDARENINMGGINPESWRNVFKNHKIEPPGENVDRDVLRDYLGQLEQQLPESFPRLVSDEVFTTTLRQLKESSRFDHLRQHLQRRRFRFDPGGIADAEERLPGEHTDMQGGYALVVDDVFAEKNGEFSDTGRIVTTLRGWGAKVDTASDFESMKRAIRGRVPDIIVSDINRYGVDDSGLQDVQALRDQNIYKGPVVFYVARVTPARRKWASELDAVGVTNNFSEAMEWVRMSIFG</sequence>
<dbReference type="InterPro" id="IPR027417">
    <property type="entry name" value="P-loop_NTPase"/>
</dbReference>
<dbReference type="Proteomes" id="UP000199213">
    <property type="component" value="Unassembled WGS sequence"/>
</dbReference>
<keyword evidence="3" id="KW-1185">Reference proteome</keyword>
<dbReference type="PANTHER" id="PTHR22674">
    <property type="entry name" value="NTPASE, KAP FAMILY P-LOOP DOMAIN-CONTAINING 1"/>
    <property type="match status" value="1"/>
</dbReference>
<dbReference type="Gene3D" id="3.40.50.2300">
    <property type="match status" value="1"/>
</dbReference>
<protein>
    <submittedName>
        <fullName evidence="2">CheY chemotaxis protein or a CheY-like REC (Receiver) domain</fullName>
    </submittedName>
</protein>
<accession>A0A1G8WNK3</accession>
<dbReference type="InterPro" id="IPR011646">
    <property type="entry name" value="KAP_P-loop"/>
</dbReference>
<evidence type="ECO:0000313" key="3">
    <source>
        <dbReference type="Proteomes" id="UP000199213"/>
    </source>
</evidence>